<comment type="caution">
    <text evidence="4">The sequence shown here is derived from an EMBL/GenBank/DDBJ whole genome shotgun (WGS) entry which is preliminary data.</text>
</comment>
<keyword evidence="4" id="KW-0418">Kinase</keyword>
<dbReference type="Gene3D" id="6.10.340.10">
    <property type="match status" value="1"/>
</dbReference>
<evidence type="ECO:0000259" key="2">
    <source>
        <dbReference type="Pfam" id="PF13755"/>
    </source>
</evidence>
<feature type="domain" description="Stimulus-sensing" evidence="3">
    <location>
        <begin position="101"/>
        <end position="207"/>
    </location>
</feature>
<evidence type="ECO:0000313" key="5">
    <source>
        <dbReference type="Proteomes" id="UP000249557"/>
    </source>
</evidence>
<dbReference type="EMBL" id="QFNK01000004">
    <property type="protein sequence ID" value="PZO88935.1"/>
    <property type="molecule type" value="Genomic_DNA"/>
</dbReference>
<keyword evidence="4" id="KW-0808">Transferase</keyword>
<feature type="non-terminal residue" evidence="4">
    <location>
        <position position="318"/>
    </location>
</feature>
<dbReference type="AlphaFoldDB" id="A0A2W5C0U4"/>
<feature type="domain" description="Sensor N-terminal transmembrane" evidence="2">
    <location>
        <begin position="25"/>
        <end position="78"/>
    </location>
</feature>
<evidence type="ECO:0000259" key="3">
    <source>
        <dbReference type="Pfam" id="PF13756"/>
    </source>
</evidence>
<dbReference type="Pfam" id="PF13755">
    <property type="entry name" value="Sensor_TM1"/>
    <property type="match status" value="1"/>
</dbReference>
<name>A0A2W5C0U4_9BACT</name>
<gene>
    <name evidence="4" type="ORF">DI626_00610</name>
</gene>
<proteinExistence type="predicted"/>
<keyword evidence="1" id="KW-0472">Membrane</keyword>
<dbReference type="InterPro" id="IPR025919">
    <property type="entry name" value="Stimulus_sens_dom"/>
</dbReference>
<evidence type="ECO:0000256" key="1">
    <source>
        <dbReference type="SAM" id="Phobius"/>
    </source>
</evidence>
<feature type="transmembrane region" description="Helical" evidence="1">
    <location>
        <begin position="255"/>
        <end position="273"/>
    </location>
</feature>
<dbReference type="Pfam" id="PF13756">
    <property type="entry name" value="Stimulus_sens_1"/>
    <property type="match status" value="1"/>
</dbReference>
<dbReference type="InterPro" id="IPR025908">
    <property type="entry name" value="Sensor_TM1"/>
</dbReference>
<dbReference type="GO" id="GO:0016301">
    <property type="term" value="F:kinase activity"/>
    <property type="evidence" value="ECO:0007669"/>
    <property type="project" value="UniProtKB-KW"/>
</dbReference>
<protein>
    <submittedName>
        <fullName evidence="4">Histidine kinase</fullName>
    </submittedName>
</protein>
<keyword evidence="1" id="KW-1133">Transmembrane helix</keyword>
<reference evidence="4 5" key="1">
    <citation type="submission" date="2017-08" db="EMBL/GenBank/DDBJ databases">
        <title>Infants hospitalized years apart are colonized by the same room-sourced microbial strains.</title>
        <authorList>
            <person name="Brooks B."/>
            <person name="Olm M.R."/>
            <person name="Firek B.A."/>
            <person name="Baker R."/>
            <person name="Thomas B.C."/>
            <person name="Morowitz M.J."/>
            <person name="Banfield J.F."/>
        </authorList>
    </citation>
    <scope>NUCLEOTIDE SEQUENCE [LARGE SCALE GENOMIC DNA]</scope>
    <source>
        <strain evidence="4">S2_018_000_R2_104</strain>
    </source>
</reference>
<organism evidence="4 5">
    <name type="scientific">Micavibrio aeruginosavorus</name>
    <dbReference type="NCBI Taxonomy" id="349221"/>
    <lineage>
        <taxon>Bacteria</taxon>
        <taxon>Pseudomonadati</taxon>
        <taxon>Bdellovibrionota</taxon>
        <taxon>Bdellovibrionia</taxon>
        <taxon>Bdellovibrionales</taxon>
        <taxon>Pseudobdellovibrionaceae</taxon>
        <taxon>Micavibrio</taxon>
    </lineage>
</organism>
<keyword evidence="1" id="KW-0812">Transmembrane</keyword>
<accession>A0A2W5C0U4</accession>
<evidence type="ECO:0000313" key="4">
    <source>
        <dbReference type="EMBL" id="PZO88935.1"/>
    </source>
</evidence>
<sequence>MLRLIKRSKRSKPAFDPATVPPDQMSGLTLRILAVNIIAIMILGLGILYLGQYTDSLVQGELAGLRSEAQLFSGAISEGAVRPVYQISPVPFESPQEIDAIKPELARRMVRRLGEIGSSRIRLYSIDGTVLADSHQLANSGMGDVEMEKLMPVPPKVTFDSLFAQSATRFLDLIPMKTKLPQFPDGDITNIYTFPNTQTALTGNVQASAWENKDSRIVLTVAAPIQRAGQVMGVVLLLRDGTELEKSIAEVRVDVFRVFLGSLGITVMLSIYLSGLISRPLQRLAFAAEAVRTGKGRYVEIPDMSHRNDEIGDLSVAL</sequence>
<dbReference type="Proteomes" id="UP000249557">
    <property type="component" value="Unassembled WGS sequence"/>
</dbReference>
<feature type="transmembrane region" description="Helical" evidence="1">
    <location>
        <begin position="32"/>
        <end position="51"/>
    </location>
</feature>